<dbReference type="Pfam" id="PF00528">
    <property type="entry name" value="BPD_transp_1"/>
    <property type="match status" value="1"/>
</dbReference>
<feature type="transmembrane region" description="Helical" evidence="7">
    <location>
        <begin position="139"/>
        <end position="159"/>
    </location>
</feature>
<keyword evidence="2 7" id="KW-0813">Transport</keyword>
<keyword evidence="4 7" id="KW-0812">Transmembrane</keyword>
<evidence type="ECO:0000256" key="5">
    <source>
        <dbReference type="ARBA" id="ARBA00022989"/>
    </source>
</evidence>
<comment type="subcellular location">
    <subcellularLocation>
        <location evidence="1 7">Cell membrane</location>
        <topology evidence="1 7">Multi-pass membrane protein</topology>
    </subcellularLocation>
</comment>
<evidence type="ECO:0000256" key="2">
    <source>
        <dbReference type="ARBA" id="ARBA00022448"/>
    </source>
</evidence>
<reference evidence="9 10" key="1">
    <citation type="submission" date="2021-01" db="EMBL/GenBank/DDBJ databases">
        <title>Actinoplanes sp. nov. LDG1-01 isolated from lichen.</title>
        <authorList>
            <person name="Saeng-In P."/>
            <person name="Phongsopitanun W."/>
            <person name="Kanchanasin P."/>
            <person name="Yuki M."/>
            <person name="Kudo T."/>
            <person name="Ohkuma M."/>
            <person name="Tanasupawat S."/>
        </authorList>
    </citation>
    <scope>NUCLEOTIDE SEQUENCE [LARGE SCALE GENOMIC DNA]</scope>
    <source>
        <strain evidence="9 10">LDG1-01</strain>
    </source>
</reference>
<evidence type="ECO:0000313" key="10">
    <source>
        <dbReference type="Proteomes" id="UP000598996"/>
    </source>
</evidence>
<gene>
    <name evidence="9" type="ORF">JKJ07_03125</name>
</gene>
<feature type="transmembrane region" description="Helical" evidence="7">
    <location>
        <begin position="109"/>
        <end position="127"/>
    </location>
</feature>
<feature type="transmembrane region" description="Helical" evidence="7">
    <location>
        <begin position="77"/>
        <end position="97"/>
    </location>
</feature>
<dbReference type="InterPro" id="IPR000515">
    <property type="entry name" value="MetI-like"/>
</dbReference>
<keyword evidence="10" id="KW-1185">Reference proteome</keyword>
<name>A0ABS1VF93_9ACTN</name>
<organism evidence="9 10">
    <name type="scientific">Paractinoplanes lichenicola</name>
    <dbReference type="NCBI Taxonomy" id="2802976"/>
    <lineage>
        <taxon>Bacteria</taxon>
        <taxon>Bacillati</taxon>
        <taxon>Actinomycetota</taxon>
        <taxon>Actinomycetes</taxon>
        <taxon>Micromonosporales</taxon>
        <taxon>Micromonosporaceae</taxon>
        <taxon>Paractinoplanes</taxon>
    </lineage>
</organism>
<evidence type="ECO:0000256" key="7">
    <source>
        <dbReference type="RuleBase" id="RU363032"/>
    </source>
</evidence>
<dbReference type="EMBL" id="JAENHO010000001">
    <property type="protein sequence ID" value="MBL7253295.1"/>
    <property type="molecule type" value="Genomic_DNA"/>
</dbReference>
<dbReference type="PANTHER" id="PTHR30151:SF20">
    <property type="entry name" value="ABC TRANSPORTER PERMEASE PROTEIN HI_0355-RELATED"/>
    <property type="match status" value="1"/>
</dbReference>
<keyword evidence="5 7" id="KW-1133">Transmembrane helix</keyword>
<evidence type="ECO:0000256" key="4">
    <source>
        <dbReference type="ARBA" id="ARBA00022692"/>
    </source>
</evidence>
<comment type="caution">
    <text evidence="9">The sequence shown here is derived from an EMBL/GenBank/DDBJ whole genome shotgun (WGS) entry which is preliminary data.</text>
</comment>
<keyword evidence="3" id="KW-1003">Cell membrane</keyword>
<feature type="transmembrane region" description="Helical" evidence="7">
    <location>
        <begin position="238"/>
        <end position="263"/>
    </location>
</feature>
<keyword evidence="6 7" id="KW-0472">Membrane</keyword>
<comment type="similarity">
    <text evidence="7">Belongs to the binding-protein-dependent transport system permease family.</text>
</comment>
<dbReference type="SUPFAM" id="SSF161098">
    <property type="entry name" value="MetI-like"/>
    <property type="match status" value="1"/>
</dbReference>
<evidence type="ECO:0000256" key="6">
    <source>
        <dbReference type="ARBA" id="ARBA00023136"/>
    </source>
</evidence>
<evidence type="ECO:0000259" key="8">
    <source>
        <dbReference type="PROSITE" id="PS50928"/>
    </source>
</evidence>
<accession>A0ABS1VF93</accession>
<evidence type="ECO:0000313" key="9">
    <source>
        <dbReference type="EMBL" id="MBL7253295.1"/>
    </source>
</evidence>
<dbReference type="CDD" id="cd06261">
    <property type="entry name" value="TM_PBP2"/>
    <property type="match status" value="1"/>
</dbReference>
<dbReference type="RefSeq" id="WP_202989641.1">
    <property type="nucleotide sequence ID" value="NZ_JAENHO010000001.1"/>
</dbReference>
<dbReference type="Gene3D" id="1.10.3720.10">
    <property type="entry name" value="MetI-like"/>
    <property type="match status" value="1"/>
</dbReference>
<proteinExistence type="inferred from homology"/>
<sequence length="273" mass="27725">MSRWRRAGAGGRVAAGAVGVVAIWWLLAATVLRNVGAASADGGGGSIPTPARVLSTAITDGFSFYGPNVSLTLREAALGYVFGNLIAIALAAAVMVIRQLEGVVSQFAVVTYCIPIVAIGPILRILIDPPQSGEVAGTAVFLAGMLVFFTTVVGALLGLKAADKAALDLVAAYGGSRWQQLVKVRLIAAIPSLLTALKVAAPSAFLGAVLGEYLGGVDVGVGPALINAQQTLQIPRTWGIALVAGLVSLAGYLIVALIGRFAAPWAAGAKEGR</sequence>
<evidence type="ECO:0000256" key="1">
    <source>
        <dbReference type="ARBA" id="ARBA00004651"/>
    </source>
</evidence>
<protein>
    <submittedName>
        <fullName evidence="9">ABC transporter permease subunit</fullName>
    </submittedName>
</protein>
<feature type="domain" description="ABC transmembrane type-1" evidence="8">
    <location>
        <begin position="69"/>
        <end position="259"/>
    </location>
</feature>
<dbReference type="PANTHER" id="PTHR30151">
    <property type="entry name" value="ALKANE SULFONATE ABC TRANSPORTER-RELATED, MEMBRANE SUBUNIT"/>
    <property type="match status" value="1"/>
</dbReference>
<dbReference type="InterPro" id="IPR035906">
    <property type="entry name" value="MetI-like_sf"/>
</dbReference>
<feature type="transmembrane region" description="Helical" evidence="7">
    <location>
        <begin position="186"/>
        <end position="210"/>
    </location>
</feature>
<evidence type="ECO:0000256" key="3">
    <source>
        <dbReference type="ARBA" id="ARBA00022475"/>
    </source>
</evidence>
<dbReference type="Proteomes" id="UP000598996">
    <property type="component" value="Unassembled WGS sequence"/>
</dbReference>
<dbReference type="PROSITE" id="PS50928">
    <property type="entry name" value="ABC_TM1"/>
    <property type="match status" value="1"/>
</dbReference>